<keyword evidence="3 7" id="KW-0808">Transferase</keyword>
<dbReference type="GO" id="GO:0008168">
    <property type="term" value="F:methyltransferase activity"/>
    <property type="evidence" value="ECO:0007669"/>
    <property type="project" value="UniProtKB-KW"/>
</dbReference>
<keyword evidence="5" id="KW-0443">Lipid metabolism</keyword>
<feature type="active site" evidence="6">
    <location>
        <position position="387"/>
    </location>
</feature>
<dbReference type="GO" id="GO:0008610">
    <property type="term" value="P:lipid biosynthetic process"/>
    <property type="evidence" value="ECO:0007669"/>
    <property type="project" value="InterPro"/>
</dbReference>
<proteinExistence type="inferred from homology"/>
<dbReference type="InterPro" id="IPR003333">
    <property type="entry name" value="CMAS"/>
</dbReference>
<sequence length="407" mass="45618">MDLDFGDAGRREGAGLAGRLWPRLLAGLLARMERGRIRVTLPDGRVLEGGGGGETAEVAIRDWRALRRLALGGEIGVARSFLDSEWTTPDLLAVFRVIQANRTALHDALQGSALSRVVNLLAHRRRRNSRRGSRRNIAEHYDLGNDFYARWLDPSMTYSAALYADGANSLERAQEAKYRAIAELADLRPGCRVLEIGCGWGGFAAFAAREYGATVEGVTLSTEQLEWARRRAAEGGFADRASFHLTDYRETGGTYDRVVSIEMFEAVGEEHWPAFFRTVRERLKPGGRAVVQSITIDEAAFESYRRRADFIQRFVFPGGMLPSAERLVRAAGAAGLEARAERFFGQCYARTLLDWRERFHGAWGDIQTMPGFDQRFRRLWDYYLAYCAAGFQHGVIDVGHFRLTKPG</sequence>
<gene>
    <name evidence="7" type="ORF">CVT23_06145</name>
</gene>
<name>A0A2M9G4H7_9PROT</name>
<dbReference type="EMBL" id="PHIG01000025">
    <property type="protein sequence ID" value="PJK30627.1"/>
    <property type="molecule type" value="Genomic_DNA"/>
</dbReference>
<evidence type="ECO:0000256" key="5">
    <source>
        <dbReference type="ARBA" id="ARBA00023098"/>
    </source>
</evidence>
<evidence type="ECO:0000256" key="2">
    <source>
        <dbReference type="ARBA" id="ARBA00022603"/>
    </source>
</evidence>
<protein>
    <submittedName>
        <fullName evidence="7">SAM-dependent methyltransferase</fullName>
    </submittedName>
</protein>
<evidence type="ECO:0000313" key="7">
    <source>
        <dbReference type="EMBL" id="PJK30627.1"/>
    </source>
</evidence>
<evidence type="ECO:0000313" key="8">
    <source>
        <dbReference type="Proteomes" id="UP000229498"/>
    </source>
</evidence>
<dbReference type="PANTHER" id="PTHR43667:SF2">
    <property type="entry name" value="FATTY ACID C-METHYL TRANSFERASE"/>
    <property type="match status" value="1"/>
</dbReference>
<dbReference type="PANTHER" id="PTHR43667">
    <property type="entry name" value="CYCLOPROPANE-FATTY-ACYL-PHOSPHOLIPID SYNTHASE"/>
    <property type="match status" value="1"/>
</dbReference>
<keyword evidence="4" id="KW-0949">S-adenosyl-L-methionine</keyword>
<dbReference type="InterPro" id="IPR029063">
    <property type="entry name" value="SAM-dependent_MTases_sf"/>
</dbReference>
<evidence type="ECO:0000256" key="6">
    <source>
        <dbReference type="PIRSR" id="PIRSR003085-1"/>
    </source>
</evidence>
<dbReference type="Pfam" id="PF02353">
    <property type="entry name" value="CMAS"/>
    <property type="match status" value="1"/>
</dbReference>
<comment type="similarity">
    <text evidence="1">Belongs to the CFA/CMAS family.</text>
</comment>
<evidence type="ECO:0000256" key="3">
    <source>
        <dbReference type="ARBA" id="ARBA00022679"/>
    </source>
</evidence>
<dbReference type="Gene3D" id="3.40.50.150">
    <property type="entry name" value="Vaccinia Virus protein VP39"/>
    <property type="match status" value="1"/>
</dbReference>
<dbReference type="AlphaFoldDB" id="A0A2M9G4H7"/>
<dbReference type="SUPFAM" id="SSF53335">
    <property type="entry name" value="S-adenosyl-L-methionine-dependent methyltransferases"/>
    <property type="match status" value="1"/>
</dbReference>
<organism evidence="7 8">
    <name type="scientific">Minwuia thermotolerans</name>
    <dbReference type="NCBI Taxonomy" id="2056226"/>
    <lineage>
        <taxon>Bacteria</taxon>
        <taxon>Pseudomonadati</taxon>
        <taxon>Pseudomonadota</taxon>
        <taxon>Alphaproteobacteria</taxon>
        <taxon>Minwuiales</taxon>
        <taxon>Minwuiaceae</taxon>
        <taxon>Minwuia</taxon>
    </lineage>
</organism>
<dbReference type="InterPro" id="IPR050723">
    <property type="entry name" value="CFA/CMAS"/>
</dbReference>
<keyword evidence="8" id="KW-1185">Reference proteome</keyword>
<accession>A0A2M9G4H7</accession>
<evidence type="ECO:0000256" key="4">
    <source>
        <dbReference type="ARBA" id="ARBA00022691"/>
    </source>
</evidence>
<reference evidence="7 8" key="1">
    <citation type="submission" date="2017-11" db="EMBL/GenBank/DDBJ databases">
        <title>Draft genome sequence of Rhizobiales bacterium SY3-13.</title>
        <authorList>
            <person name="Sun C."/>
        </authorList>
    </citation>
    <scope>NUCLEOTIDE SEQUENCE [LARGE SCALE GENOMIC DNA]</scope>
    <source>
        <strain evidence="7 8">SY3-13</strain>
    </source>
</reference>
<dbReference type="CDD" id="cd02440">
    <property type="entry name" value="AdoMet_MTases"/>
    <property type="match status" value="1"/>
</dbReference>
<evidence type="ECO:0000256" key="1">
    <source>
        <dbReference type="ARBA" id="ARBA00010815"/>
    </source>
</evidence>
<dbReference type="OrthoDB" id="9782855at2"/>
<keyword evidence="2 7" id="KW-0489">Methyltransferase</keyword>
<dbReference type="PIRSF" id="PIRSF003085">
    <property type="entry name" value="CMAS"/>
    <property type="match status" value="1"/>
</dbReference>
<dbReference type="Proteomes" id="UP000229498">
    <property type="component" value="Unassembled WGS sequence"/>
</dbReference>
<comment type="caution">
    <text evidence="7">The sequence shown here is derived from an EMBL/GenBank/DDBJ whole genome shotgun (WGS) entry which is preliminary data.</text>
</comment>
<dbReference type="GO" id="GO:0032259">
    <property type="term" value="P:methylation"/>
    <property type="evidence" value="ECO:0007669"/>
    <property type="project" value="UniProtKB-KW"/>
</dbReference>